<proteinExistence type="predicted"/>
<accession>A0A139JR03</accession>
<dbReference type="AlphaFoldDB" id="A0A139JR03"/>
<dbReference type="Proteomes" id="UP000070069">
    <property type="component" value="Unassembled WGS sequence"/>
</dbReference>
<dbReference type="PATRIC" id="fig|203274.3.peg.61"/>
<protein>
    <submittedName>
        <fullName evidence="1">Uncharacterized protein</fullName>
    </submittedName>
</protein>
<evidence type="ECO:0000313" key="1">
    <source>
        <dbReference type="EMBL" id="KXT29417.1"/>
    </source>
</evidence>
<organism evidence="1 2">
    <name type="scientific">Candidatus Phytoplasma oryzae</name>
    <dbReference type="NCBI Taxonomy" id="203274"/>
    <lineage>
        <taxon>Bacteria</taxon>
        <taxon>Bacillati</taxon>
        <taxon>Mycoplasmatota</taxon>
        <taxon>Mollicutes</taxon>
        <taxon>Acholeplasmatales</taxon>
        <taxon>Acholeplasmataceae</taxon>
        <taxon>Candidatus Phytoplasma</taxon>
        <taxon>16SrXI (Rice yellow dwarf group)</taxon>
    </lineage>
</organism>
<dbReference type="EMBL" id="LTBM01000001">
    <property type="protein sequence ID" value="KXT29417.1"/>
    <property type="molecule type" value="Genomic_DNA"/>
</dbReference>
<gene>
    <name evidence="1" type="ORF">AXA84_0062</name>
</gene>
<reference evidence="1 2" key="1">
    <citation type="submission" date="2016-02" db="EMBL/GenBank/DDBJ databases">
        <title>A draft genome sequence of Candidatus Phytoplasma oryzae strain Mbita1, the causative agent of Napier Grass stunt disease in Kenya.</title>
        <authorList>
            <person name="Fischer A."/>
            <person name="Santa-Cruz I."/>
            <person name="Wambua L."/>
            <person name="Olds C."/>
            <person name="Midega C."/>
            <person name="Dickinson M."/>
            <person name="Kawicha P."/>
            <person name="Khan Z."/>
            <person name="Masiga D."/>
            <person name="Jores J."/>
            <person name="Bernd S."/>
        </authorList>
    </citation>
    <scope>NUCLEOTIDE SEQUENCE [LARGE SCALE GENOMIC DNA]</scope>
    <source>
        <strain evidence="1">Mbita1</strain>
    </source>
</reference>
<evidence type="ECO:0000313" key="2">
    <source>
        <dbReference type="Proteomes" id="UP000070069"/>
    </source>
</evidence>
<name>A0A139JR03_9MOLU</name>
<comment type="caution">
    <text evidence="1">The sequence shown here is derived from an EMBL/GenBank/DDBJ whole genome shotgun (WGS) entry which is preliminary data.</text>
</comment>
<sequence length="40" mass="5186">MHIFFIFLFIIISFFKKNLFLKEKMFFLKTKKYFIYLFSY</sequence>